<dbReference type="PANTHER" id="PTHR13027:SF7">
    <property type="entry name" value="VACUOLAR FUSION PROTEIN MON1 HOMOLOG"/>
    <property type="match status" value="1"/>
</dbReference>
<reference evidence="3 4" key="1">
    <citation type="submission" date="2024-04" db="EMBL/GenBank/DDBJ databases">
        <title>Tritrichomonas musculus Genome.</title>
        <authorList>
            <person name="Alves-Ferreira E."/>
            <person name="Grigg M."/>
            <person name="Lorenzi H."/>
            <person name="Galac M."/>
        </authorList>
    </citation>
    <scope>NUCLEOTIDE SEQUENCE [LARGE SCALE GENOMIC DNA]</scope>
    <source>
        <strain evidence="3 4">EAF2021</strain>
    </source>
</reference>
<name>A0ABR2KGC6_9EUKA</name>
<feature type="compositionally biased region" description="Basic and acidic residues" evidence="1">
    <location>
        <begin position="351"/>
        <end position="371"/>
    </location>
</feature>
<accession>A0ABR2KGC6</accession>
<evidence type="ECO:0000259" key="2">
    <source>
        <dbReference type="Pfam" id="PF19036"/>
    </source>
</evidence>
<feature type="region of interest" description="Disordered" evidence="1">
    <location>
        <begin position="335"/>
        <end position="445"/>
    </location>
</feature>
<dbReference type="InterPro" id="IPR004353">
    <property type="entry name" value="Mon1"/>
</dbReference>
<evidence type="ECO:0000313" key="3">
    <source>
        <dbReference type="EMBL" id="KAK8889806.1"/>
    </source>
</evidence>
<comment type="caution">
    <text evidence="3">The sequence shown here is derived from an EMBL/GenBank/DDBJ whole genome shotgun (WGS) entry which is preliminary data.</text>
</comment>
<organism evidence="3 4">
    <name type="scientific">Tritrichomonas musculus</name>
    <dbReference type="NCBI Taxonomy" id="1915356"/>
    <lineage>
        <taxon>Eukaryota</taxon>
        <taxon>Metamonada</taxon>
        <taxon>Parabasalia</taxon>
        <taxon>Tritrichomonadida</taxon>
        <taxon>Tritrichomonadidae</taxon>
        <taxon>Tritrichomonas</taxon>
    </lineage>
</organism>
<gene>
    <name evidence="3" type="ORF">M9Y10_034560</name>
</gene>
<dbReference type="PANTHER" id="PTHR13027">
    <property type="entry name" value="SAND PROTEIN-RELATED"/>
    <property type="match status" value="1"/>
</dbReference>
<feature type="domain" description="FUZ/MON1/HPS1 first Longin" evidence="2">
    <location>
        <begin position="37"/>
        <end position="155"/>
    </location>
</feature>
<dbReference type="EMBL" id="JAPFFF010000005">
    <property type="protein sequence ID" value="KAK8889806.1"/>
    <property type="molecule type" value="Genomic_DNA"/>
</dbReference>
<dbReference type="Pfam" id="PF19036">
    <property type="entry name" value="Fuz_longin_1"/>
    <property type="match status" value="1"/>
</dbReference>
<dbReference type="InterPro" id="IPR043972">
    <property type="entry name" value="FUZ/MON1/HPS1_longin_1"/>
</dbReference>
<evidence type="ECO:0000256" key="1">
    <source>
        <dbReference type="SAM" id="MobiDB-lite"/>
    </source>
</evidence>
<keyword evidence="4" id="KW-1185">Reference proteome</keyword>
<evidence type="ECO:0000313" key="4">
    <source>
        <dbReference type="Proteomes" id="UP001470230"/>
    </source>
</evidence>
<sequence length="538" mass="62167">MNDFSSLYWIHREKPEDSINTANMKPDSSLWASQELHLFIITDAGKPIYSRYGTVQILSPILCTCVIILEHMKSLNESLNHFTAGNHTFVFLPKKPFIFIAVSKSSLPATFLFKQLNFLYSLFLSLFSEKFISKIAETHSCDFRQYAEGTRSAWDGVVNNMSQDPAFIFAPSIPVAYMRPDLRQQLIHSSSFERLPSCKLAMLMHRNRVLAIGHNNCDTLSLRLIVDLMWTPAFQNEESWTIFFARNSNEQMHHLYFKNHEKSDYRIVMLCSDNQGFDAYHRFAVSMLKDLEENYFEEMSKPLTGAPEVFYFWTLNSITHGQVYMTDPCEKVFGSDSNNNEKNNNEDNEIKEDHTDTVDIDKGEINEDNSHNNENSNHTNNNNHPETENNTEGITDISHANNENNNNDNNDTNQNSNNSNTNIIHNDNIDNSKSSNTDNKQDGRSNSFEKMQDLYRQLAKCYEMVQTNGIDGEYMFRGDKDVIVVFKNKEMEIYAVAKSEDLTDQMVTEKLNELKNFVNANFTKLIITERRFHVDKFG</sequence>
<dbReference type="Proteomes" id="UP001470230">
    <property type="component" value="Unassembled WGS sequence"/>
</dbReference>
<dbReference type="PRINTS" id="PR01546">
    <property type="entry name" value="YEAST73DUF"/>
</dbReference>
<feature type="compositionally biased region" description="Low complexity" evidence="1">
    <location>
        <begin position="372"/>
        <end position="392"/>
    </location>
</feature>
<proteinExistence type="predicted"/>
<protein>
    <submittedName>
        <fullName evidence="3">Vacuolar fusion protein mon1</fullName>
    </submittedName>
</protein>
<feature type="compositionally biased region" description="Low complexity" evidence="1">
    <location>
        <begin position="401"/>
        <end position="438"/>
    </location>
</feature>